<evidence type="ECO:0000313" key="2">
    <source>
        <dbReference type="EMBL" id="MBQ0830129.1"/>
    </source>
</evidence>
<dbReference type="Pfam" id="PF21806">
    <property type="entry name" value="DUF6879"/>
    <property type="match status" value="1"/>
</dbReference>
<dbReference type="RefSeq" id="WP_210875724.1">
    <property type="nucleotide sequence ID" value="NZ_JAGPNL010000009.1"/>
</dbReference>
<dbReference type="AlphaFoldDB" id="A0A940XSM1"/>
<evidence type="ECO:0000313" key="3">
    <source>
        <dbReference type="Proteomes" id="UP000677875"/>
    </source>
</evidence>
<proteinExistence type="predicted"/>
<gene>
    <name evidence="2" type="ORF">J5Y05_27120</name>
</gene>
<dbReference type="EMBL" id="JAGPNL010000009">
    <property type="protein sequence ID" value="MBQ0830129.1"/>
    <property type="molecule type" value="Genomic_DNA"/>
</dbReference>
<dbReference type="Proteomes" id="UP000677875">
    <property type="component" value="Unassembled WGS sequence"/>
</dbReference>
<sequence>MAEFIDDSMFGTYFESFERTSWRLETRRGYASDRKSPNWARWQAGEEVGHDTPRPWGVNVQRQTAAGKRFERIRLVDDPPTEGQRFLLARVTNNEAAGEDIRYLWRAEAGKLRLPAVDFWLFDDRYALVLHFDEADEYLGAELVEGPARIAEFRRVRETAWPHAIRRSGFAAQVASRV</sequence>
<dbReference type="InterPro" id="IPR049244">
    <property type="entry name" value="DUF6879"/>
</dbReference>
<comment type="caution">
    <text evidence="2">The sequence shown here is derived from an EMBL/GenBank/DDBJ whole genome shotgun (WGS) entry which is preliminary data.</text>
</comment>
<evidence type="ECO:0000259" key="1">
    <source>
        <dbReference type="Pfam" id="PF21806"/>
    </source>
</evidence>
<reference evidence="2" key="1">
    <citation type="submission" date="2021-04" db="EMBL/GenBank/DDBJ databases">
        <title>Genome seq and assembly of Streptomyces sp. RG38.</title>
        <authorList>
            <person name="Chhetri G."/>
        </authorList>
    </citation>
    <scope>NUCLEOTIDE SEQUENCE</scope>
    <source>
        <strain evidence="2">RG38</strain>
    </source>
</reference>
<accession>A0A940XSM1</accession>
<name>A0A940XSM1_9ACTN</name>
<feature type="domain" description="DUF6879" evidence="1">
    <location>
        <begin position="10"/>
        <end position="171"/>
    </location>
</feature>
<keyword evidence="3" id="KW-1185">Reference proteome</keyword>
<protein>
    <recommendedName>
        <fullName evidence="1">DUF6879 domain-containing protein</fullName>
    </recommendedName>
</protein>
<organism evidence="2 3">
    <name type="scientific">Streptomyces tagetis</name>
    <dbReference type="NCBI Taxonomy" id="2820809"/>
    <lineage>
        <taxon>Bacteria</taxon>
        <taxon>Bacillati</taxon>
        <taxon>Actinomycetota</taxon>
        <taxon>Actinomycetes</taxon>
        <taxon>Kitasatosporales</taxon>
        <taxon>Streptomycetaceae</taxon>
        <taxon>Streptomyces</taxon>
    </lineage>
</organism>